<dbReference type="PANTHER" id="PTHR36444">
    <property type="entry name" value="TRANSCRIPTIONAL REGULATOR PROTEIN YOBU-RELATED"/>
    <property type="match status" value="1"/>
</dbReference>
<dbReference type="InterPro" id="IPR011256">
    <property type="entry name" value="Reg_factor_effector_dom_sf"/>
</dbReference>
<dbReference type="SUPFAM" id="SSF55136">
    <property type="entry name" value="Probable bacterial effector-binding domain"/>
    <property type="match status" value="1"/>
</dbReference>
<dbReference type="Proteomes" id="UP001222087">
    <property type="component" value="Chromosome"/>
</dbReference>
<dbReference type="Pfam" id="PF14526">
    <property type="entry name" value="Cass2"/>
    <property type="match status" value="1"/>
</dbReference>
<dbReference type="InterPro" id="IPR029441">
    <property type="entry name" value="Cass2"/>
</dbReference>
<proteinExistence type="predicted"/>
<evidence type="ECO:0000313" key="3">
    <source>
        <dbReference type="Proteomes" id="UP001222087"/>
    </source>
</evidence>
<evidence type="ECO:0000313" key="2">
    <source>
        <dbReference type="EMBL" id="WED44569.1"/>
    </source>
</evidence>
<sequence length="158" mass="18191">MSFLEPRLVQIQNFTVAGISTRTNNQNEFDLKTAKLPTLWNKFYAQDIPSQFSSYKLNPSIFGVYSDYESDVTGSYTVTAGLEISDEMPPPQFTTIAVQSGNYLLFENQGPQPQTIIQTWQQVWDYFSSQSQFTRKYDTDFEVYRNSHECAVYIGITK</sequence>
<feature type="domain" description="AraC effector-binding" evidence="1">
    <location>
        <begin position="4"/>
        <end position="157"/>
    </location>
</feature>
<dbReference type="InterPro" id="IPR010499">
    <property type="entry name" value="AraC_E-bd"/>
</dbReference>
<dbReference type="SMART" id="SM00871">
    <property type="entry name" value="AraC_E_bind"/>
    <property type="match status" value="1"/>
</dbReference>
<gene>
    <name evidence="2" type="ORF">PXX05_07215</name>
</gene>
<organism evidence="2 3">
    <name type="scientific">Legionella cardiaca</name>
    <dbReference type="NCBI Taxonomy" id="1071983"/>
    <lineage>
        <taxon>Bacteria</taxon>
        <taxon>Pseudomonadati</taxon>
        <taxon>Pseudomonadota</taxon>
        <taxon>Gammaproteobacteria</taxon>
        <taxon>Legionellales</taxon>
        <taxon>Legionellaceae</taxon>
        <taxon>Legionella</taxon>
    </lineage>
</organism>
<accession>A0ABY8AV51</accession>
<evidence type="ECO:0000259" key="1">
    <source>
        <dbReference type="SMART" id="SM00871"/>
    </source>
</evidence>
<dbReference type="EMBL" id="CP119078">
    <property type="protein sequence ID" value="WED44569.1"/>
    <property type="molecule type" value="Genomic_DNA"/>
</dbReference>
<keyword evidence="3" id="KW-1185">Reference proteome</keyword>
<name>A0ABY8AV51_9GAMM</name>
<dbReference type="Gene3D" id="3.20.80.10">
    <property type="entry name" value="Regulatory factor, effector binding domain"/>
    <property type="match status" value="1"/>
</dbReference>
<dbReference type="PANTHER" id="PTHR36444:SF2">
    <property type="entry name" value="TRANSCRIPTIONAL REGULATOR PROTEIN YOBU-RELATED"/>
    <property type="match status" value="1"/>
</dbReference>
<reference evidence="2 3" key="1">
    <citation type="submission" date="2023-02" db="EMBL/GenBank/DDBJ databases">
        <title>Genome Sequence of L. cardiaca H63T.</title>
        <authorList>
            <person name="Lopez A.E."/>
            <person name="Cianciotto N.P."/>
        </authorList>
    </citation>
    <scope>NUCLEOTIDE SEQUENCE [LARGE SCALE GENOMIC DNA]</scope>
    <source>
        <strain evidence="2 3">H63</strain>
    </source>
</reference>
<dbReference type="InterPro" id="IPR053182">
    <property type="entry name" value="YobU-like_regulator"/>
</dbReference>
<protein>
    <submittedName>
        <fullName evidence="2">GyrI-like domain-containing protein</fullName>
    </submittedName>
</protein>
<dbReference type="RefSeq" id="WP_275090389.1">
    <property type="nucleotide sequence ID" value="NZ_CP119078.1"/>
</dbReference>